<protein>
    <recommendedName>
        <fullName evidence="12">G-protein coupled receptors family 1 profile domain-containing protein</fullName>
    </recommendedName>
</protein>
<feature type="transmembrane region" description="Helical" evidence="11">
    <location>
        <begin position="456"/>
        <end position="478"/>
    </location>
</feature>
<keyword evidence="6 11" id="KW-0472">Membrane</keyword>
<dbReference type="PANTHER" id="PTHR24248:SF185">
    <property type="entry name" value="DOPAMINE RECEPTOR 2"/>
    <property type="match status" value="1"/>
</dbReference>
<evidence type="ECO:0000256" key="1">
    <source>
        <dbReference type="ARBA" id="ARBA00004651"/>
    </source>
</evidence>
<dbReference type="Gene3D" id="1.20.1070.10">
    <property type="entry name" value="Rhodopsin 7-helix transmembrane proteins"/>
    <property type="match status" value="2"/>
</dbReference>
<dbReference type="AlphaFoldDB" id="A0AAV2TBL9"/>
<feature type="transmembrane region" description="Helical" evidence="11">
    <location>
        <begin position="418"/>
        <end position="436"/>
    </location>
</feature>
<dbReference type="EMBL" id="CAXLJL010000157">
    <property type="protein sequence ID" value="CAL5133818.1"/>
    <property type="molecule type" value="Genomic_DNA"/>
</dbReference>
<dbReference type="PRINTS" id="PR00237">
    <property type="entry name" value="GPCRRHODOPSN"/>
</dbReference>
<dbReference type="Pfam" id="PF00001">
    <property type="entry name" value="7tm_1"/>
    <property type="match status" value="1"/>
</dbReference>
<dbReference type="PROSITE" id="PS50262">
    <property type="entry name" value="G_PROTEIN_RECEP_F1_2"/>
    <property type="match status" value="1"/>
</dbReference>
<keyword evidence="4 11" id="KW-1133">Transmembrane helix</keyword>
<dbReference type="Proteomes" id="UP001497525">
    <property type="component" value="Unassembled WGS sequence"/>
</dbReference>
<feature type="compositionally biased region" description="Polar residues" evidence="10">
    <location>
        <begin position="305"/>
        <end position="321"/>
    </location>
</feature>
<feature type="transmembrane region" description="Helical" evidence="11">
    <location>
        <begin position="210"/>
        <end position="232"/>
    </location>
</feature>
<keyword evidence="8 9" id="KW-0807">Transducer</keyword>
<dbReference type="PANTHER" id="PTHR24248">
    <property type="entry name" value="ADRENERGIC RECEPTOR-RELATED G-PROTEIN COUPLED RECEPTOR"/>
    <property type="match status" value="1"/>
</dbReference>
<keyword evidence="7 9" id="KW-0675">Receptor</keyword>
<feature type="transmembrane region" description="Helical" evidence="11">
    <location>
        <begin position="68"/>
        <end position="89"/>
    </location>
</feature>
<comment type="caution">
    <text evidence="13">The sequence shown here is derived from an EMBL/GenBank/DDBJ whole genome shotgun (WGS) entry which is preliminary data.</text>
</comment>
<evidence type="ECO:0000256" key="2">
    <source>
        <dbReference type="ARBA" id="ARBA00022475"/>
    </source>
</evidence>
<dbReference type="SUPFAM" id="SSF81321">
    <property type="entry name" value="Family A G protein-coupled receptor-like"/>
    <property type="match status" value="1"/>
</dbReference>
<evidence type="ECO:0000256" key="4">
    <source>
        <dbReference type="ARBA" id="ARBA00022989"/>
    </source>
</evidence>
<gene>
    <name evidence="13" type="ORF">CDAUBV1_LOCUS7054</name>
</gene>
<name>A0AAV2TBL9_CALDB</name>
<dbReference type="PROSITE" id="PS00237">
    <property type="entry name" value="G_PROTEIN_RECEP_F1_1"/>
    <property type="match status" value="1"/>
</dbReference>
<feature type="transmembrane region" description="Helical" evidence="11">
    <location>
        <begin position="162"/>
        <end position="184"/>
    </location>
</feature>
<evidence type="ECO:0000256" key="3">
    <source>
        <dbReference type="ARBA" id="ARBA00022692"/>
    </source>
</evidence>
<dbReference type="GO" id="GO:0005886">
    <property type="term" value="C:plasma membrane"/>
    <property type="evidence" value="ECO:0007669"/>
    <property type="project" value="UniProtKB-SubCell"/>
</dbReference>
<keyword evidence="3 9" id="KW-0812">Transmembrane</keyword>
<evidence type="ECO:0000256" key="8">
    <source>
        <dbReference type="ARBA" id="ARBA00023224"/>
    </source>
</evidence>
<feature type="domain" description="G-protein coupled receptors family 1 profile" evidence="12">
    <location>
        <begin position="46"/>
        <end position="476"/>
    </location>
</feature>
<evidence type="ECO:0000256" key="6">
    <source>
        <dbReference type="ARBA" id="ARBA00023136"/>
    </source>
</evidence>
<evidence type="ECO:0000259" key="12">
    <source>
        <dbReference type="PROSITE" id="PS50262"/>
    </source>
</evidence>
<evidence type="ECO:0000256" key="5">
    <source>
        <dbReference type="ARBA" id="ARBA00023040"/>
    </source>
</evidence>
<dbReference type="InterPro" id="IPR017452">
    <property type="entry name" value="GPCR_Rhodpsn_7TM"/>
</dbReference>
<reference evidence="13" key="1">
    <citation type="submission" date="2024-06" db="EMBL/GenBank/DDBJ databases">
        <authorList>
            <person name="Liu X."/>
            <person name="Lenzi L."/>
            <person name="Haldenby T S."/>
            <person name="Uol C."/>
        </authorList>
    </citation>
    <scope>NUCLEOTIDE SEQUENCE</scope>
</reference>
<comment type="similarity">
    <text evidence="9">Belongs to the G-protein coupled receptor 1 family.</text>
</comment>
<organism evidence="13 14">
    <name type="scientific">Calicophoron daubneyi</name>
    <name type="common">Rumen fluke</name>
    <name type="synonym">Paramphistomum daubneyi</name>
    <dbReference type="NCBI Taxonomy" id="300641"/>
    <lineage>
        <taxon>Eukaryota</taxon>
        <taxon>Metazoa</taxon>
        <taxon>Spiralia</taxon>
        <taxon>Lophotrochozoa</taxon>
        <taxon>Platyhelminthes</taxon>
        <taxon>Trematoda</taxon>
        <taxon>Digenea</taxon>
        <taxon>Plagiorchiida</taxon>
        <taxon>Pronocephalata</taxon>
        <taxon>Paramphistomoidea</taxon>
        <taxon>Paramphistomidae</taxon>
        <taxon>Calicophoron</taxon>
    </lineage>
</organism>
<sequence length="546" mass="61733">MFATNESIEISANASPSLNVMLQMLGCGEITIFLVLCVLTSVTIAGNLLVMLAVVLRYNLRQNVTNCFIASLAAADFFLGAVVMPFAVVDYLRDTYGSYLSMEAKMHFIFWPYGRDWCDLWHASDVLSSTASILNLCMISVERYVAVSDPFNYPMRMTHKKCLTMIAAAWICSMLISFPAILWWRKSNSPITITDYLPPENSCIFSEDRIFLFLSSCISFHIPLIVMVILYFRIYRTATTVLQSILRGSKIINGKSAAGDIIMRVHKGGNPRSKNLTDEMICSNSNTLQKPSFENLQVLANQMAENASDTPSPYDSLSPVSSAPVDRRTRNELISCSEHKVRFDRSIPNSERDKGCLHITSMLLSRCVRPRGEDRCQNYSIKLNPVNLSRENEKRNGKKRSSLSLRKRLQKITSEQRAAKTLGIIMGAFVLCWVPFFTYNTLKSLCPSILKQHNHIIFPLFTWLGYINSSINPFIYAYSLRDIKRSLSSVLCGFCLPRRRFTQSRSQPRRTRSLGRDVHPVVMMRMTRGGNGAERTVVCSGELQPT</sequence>
<comment type="subcellular location">
    <subcellularLocation>
        <location evidence="1">Cell membrane</location>
        <topology evidence="1">Multi-pass membrane protein</topology>
    </subcellularLocation>
</comment>
<dbReference type="GO" id="GO:0071880">
    <property type="term" value="P:adenylate cyclase-activating adrenergic receptor signaling pathway"/>
    <property type="evidence" value="ECO:0007669"/>
    <property type="project" value="TreeGrafter"/>
</dbReference>
<keyword evidence="2" id="KW-1003">Cell membrane</keyword>
<evidence type="ECO:0000313" key="14">
    <source>
        <dbReference type="Proteomes" id="UP001497525"/>
    </source>
</evidence>
<dbReference type="GO" id="GO:0004930">
    <property type="term" value="F:G protein-coupled receptor activity"/>
    <property type="evidence" value="ECO:0007669"/>
    <property type="project" value="UniProtKB-KW"/>
</dbReference>
<feature type="transmembrane region" description="Helical" evidence="11">
    <location>
        <begin position="30"/>
        <end position="56"/>
    </location>
</feature>
<accession>A0AAV2TBL9</accession>
<proteinExistence type="inferred from homology"/>
<evidence type="ECO:0000256" key="9">
    <source>
        <dbReference type="RuleBase" id="RU000688"/>
    </source>
</evidence>
<dbReference type="InterPro" id="IPR000276">
    <property type="entry name" value="GPCR_Rhodpsn"/>
</dbReference>
<evidence type="ECO:0000256" key="7">
    <source>
        <dbReference type="ARBA" id="ARBA00023170"/>
    </source>
</evidence>
<evidence type="ECO:0000256" key="10">
    <source>
        <dbReference type="SAM" id="MobiDB-lite"/>
    </source>
</evidence>
<dbReference type="GO" id="GO:0043410">
    <property type="term" value="P:positive regulation of MAPK cascade"/>
    <property type="evidence" value="ECO:0007669"/>
    <property type="project" value="TreeGrafter"/>
</dbReference>
<evidence type="ECO:0000313" key="13">
    <source>
        <dbReference type="EMBL" id="CAL5133818.1"/>
    </source>
</evidence>
<evidence type="ECO:0000256" key="11">
    <source>
        <dbReference type="SAM" id="Phobius"/>
    </source>
</evidence>
<feature type="region of interest" description="Disordered" evidence="10">
    <location>
        <begin position="305"/>
        <end position="326"/>
    </location>
</feature>
<keyword evidence="5 9" id="KW-0297">G-protein coupled receptor</keyword>